<dbReference type="Proteomes" id="UP000325003">
    <property type="component" value="Unassembled WGS sequence"/>
</dbReference>
<organism evidence="1 2">
    <name type="scientific">Nocardioides humilatus</name>
    <dbReference type="NCBI Taxonomy" id="2607660"/>
    <lineage>
        <taxon>Bacteria</taxon>
        <taxon>Bacillati</taxon>
        <taxon>Actinomycetota</taxon>
        <taxon>Actinomycetes</taxon>
        <taxon>Propionibacteriales</taxon>
        <taxon>Nocardioidaceae</taxon>
        <taxon>Nocardioides</taxon>
    </lineage>
</organism>
<gene>
    <name evidence="1" type="ORF">F0U44_06165</name>
</gene>
<evidence type="ECO:0000313" key="1">
    <source>
        <dbReference type="EMBL" id="KAA1421850.1"/>
    </source>
</evidence>
<dbReference type="AlphaFoldDB" id="A0A5B1LQ90"/>
<reference evidence="1 2" key="2">
    <citation type="submission" date="2019-09" db="EMBL/GenBank/DDBJ databases">
        <authorList>
            <person name="Jin C."/>
        </authorList>
    </citation>
    <scope>NUCLEOTIDE SEQUENCE [LARGE SCALE GENOMIC DNA]</scope>
    <source>
        <strain evidence="1 2">BN130099</strain>
    </source>
</reference>
<proteinExistence type="predicted"/>
<dbReference type="RefSeq" id="WP_149727311.1">
    <property type="nucleotide sequence ID" value="NZ_VUJV01000001.1"/>
</dbReference>
<protein>
    <submittedName>
        <fullName evidence="1">Uncharacterized protein</fullName>
    </submittedName>
</protein>
<sequence>MNTTIEPSGTMAMTAQLRLRLLDLARRQEELAANEAAATPYWMPQPATVHGHRNAADALRAEADRLLAAS</sequence>
<comment type="caution">
    <text evidence="1">The sequence shown here is derived from an EMBL/GenBank/DDBJ whole genome shotgun (WGS) entry which is preliminary data.</text>
</comment>
<keyword evidence="2" id="KW-1185">Reference proteome</keyword>
<name>A0A5B1LQ90_9ACTN</name>
<accession>A0A5B1LQ90</accession>
<reference evidence="1 2" key="1">
    <citation type="submission" date="2019-09" db="EMBL/GenBank/DDBJ databases">
        <title>Nocardioides panacisoli sp. nov., isolated from the soil of a ginseng field.</title>
        <authorList>
            <person name="Cho C."/>
        </authorList>
    </citation>
    <scope>NUCLEOTIDE SEQUENCE [LARGE SCALE GENOMIC DNA]</scope>
    <source>
        <strain evidence="1 2">BN130099</strain>
    </source>
</reference>
<dbReference type="EMBL" id="VUJV01000001">
    <property type="protein sequence ID" value="KAA1421850.1"/>
    <property type="molecule type" value="Genomic_DNA"/>
</dbReference>
<evidence type="ECO:0000313" key="2">
    <source>
        <dbReference type="Proteomes" id="UP000325003"/>
    </source>
</evidence>